<keyword evidence="3" id="KW-1185">Reference proteome</keyword>
<reference evidence="2 3" key="1">
    <citation type="journal article" date="2012" name="Science">
        <title>The Paleozoic origin of enzymatic lignin decomposition reconstructed from 31 fungal genomes.</title>
        <authorList>
            <person name="Floudas D."/>
            <person name="Binder M."/>
            <person name="Riley R."/>
            <person name="Barry K."/>
            <person name="Blanchette R.A."/>
            <person name="Henrissat B."/>
            <person name="Martinez A.T."/>
            <person name="Otillar R."/>
            <person name="Spatafora J.W."/>
            <person name="Yadav J.S."/>
            <person name="Aerts A."/>
            <person name="Benoit I."/>
            <person name="Boyd A."/>
            <person name="Carlson A."/>
            <person name="Copeland A."/>
            <person name="Coutinho P.M."/>
            <person name="de Vries R.P."/>
            <person name="Ferreira P."/>
            <person name="Findley K."/>
            <person name="Foster B."/>
            <person name="Gaskell J."/>
            <person name="Glotzer D."/>
            <person name="Gorecki P."/>
            <person name="Heitman J."/>
            <person name="Hesse C."/>
            <person name="Hori C."/>
            <person name="Igarashi K."/>
            <person name="Jurgens J.A."/>
            <person name="Kallen N."/>
            <person name="Kersten P."/>
            <person name="Kohler A."/>
            <person name="Kuees U."/>
            <person name="Kumar T.K.A."/>
            <person name="Kuo A."/>
            <person name="LaButti K."/>
            <person name="Larrondo L.F."/>
            <person name="Lindquist E."/>
            <person name="Ling A."/>
            <person name="Lombard V."/>
            <person name="Lucas S."/>
            <person name="Lundell T."/>
            <person name="Martin R."/>
            <person name="McLaughlin D.J."/>
            <person name="Morgenstern I."/>
            <person name="Morin E."/>
            <person name="Murat C."/>
            <person name="Nagy L.G."/>
            <person name="Nolan M."/>
            <person name="Ohm R.A."/>
            <person name="Patyshakuliyeva A."/>
            <person name="Rokas A."/>
            <person name="Ruiz-Duenas F.J."/>
            <person name="Sabat G."/>
            <person name="Salamov A."/>
            <person name="Samejima M."/>
            <person name="Schmutz J."/>
            <person name="Slot J.C."/>
            <person name="St John F."/>
            <person name="Stenlid J."/>
            <person name="Sun H."/>
            <person name="Sun S."/>
            <person name="Syed K."/>
            <person name="Tsang A."/>
            <person name="Wiebenga A."/>
            <person name="Young D."/>
            <person name="Pisabarro A."/>
            <person name="Eastwood D.C."/>
            <person name="Martin F."/>
            <person name="Cullen D."/>
            <person name="Grigoriev I.V."/>
            <person name="Hibbett D.S."/>
        </authorList>
    </citation>
    <scope>NUCLEOTIDE SEQUENCE [LARGE SCALE GENOMIC DNA]</scope>
    <source>
        <strain evidence="2 3">MD-104</strain>
    </source>
</reference>
<protein>
    <submittedName>
        <fullName evidence="2">Uncharacterized protein</fullName>
    </submittedName>
</protein>
<proteinExistence type="predicted"/>
<name>A0A2H3J6N2_WOLCO</name>
<dbReference type="AlphaFoldDB" id="A0A2H3J6N2"/>
<feature type="compositionally biased region" description="Polar residues" evidence="1">
    <location>
        <begin position="22"/>
        <end position="31"/>
    </location>
</feature>
<accession>A0A2H3J6N2</accession>
<feature type="region of interest" description="Disordered" evidence="1">
    <location>
        <begin position="16"/>
        <end position="40"/>
    </location>
</feature>
<sequence>MPFKFLHFRTSAVRDSLLEEGTSPTQNSQEPQESEDIEMQEENPHYPAWGFNPAVLLPATSTATSATATATTATSVTATLTTSATVTSTTLATSVTTTSTTLATSATATSAVTTFATSATLATVASATTTAPASCAEYPEWNFDPSVLLRNTSTVTAETATSKLDYPEWSFDPAVLLPSTSAETATAAAPSRTVKSAMCQTRKVNKQKTWAIDKSADPGDESAPGPSSSGRKRVRFVAEDEVARYKILDRVQENMDSLYDMSDGTPPSYYSSVCHRLWKSQ</sequence>
<gene>
    <name evidence="2" type="ORF">WOLCODRAFT_147406</name>
</gene>
<dbReference type="Proteomes" id="UP000218811">
    <property type="component" value="Unassembled WGS sequence"/>
</dbReference>
<dbReference type="EMBL" id="KB467831">
    <property type="protein sequence ID" value="PCH33308.1"/>
    <property type="molecule type" value="Genomic_DNA"/>
</dbReference>
<organism evidence="2 3">
    <name type="scientific">Wolfiporia cocos (strain MD-104)</name>
    <name type="common">Brown rot fungus</name>
    <dbReference type="NCBI Taxonomy" id="742152"/>
    <lineage>
        <taxon>Eukaryota</taxon>
        <taxon>Fungi</taxon>
        <taxon>Dikarya</taxon>
        <taxon>Basidiomycota</taxon>
        <taxon>Agaricomycotina</taxon>
        <taxon>Agaricomycetes</taxon>
        <taxon>Polyporales</taxon>
        <taxon>Phaeolaceae</taxon>
        <taxon>Wolfiporia</taxon>
    </lineage>
</organism>
<evidence type="ECO:0000313" key="3">
    <source>
        <dbReference type="Proteomes" id="UP000218811"/>
    </source>
</evidence>
<feature type="region of interest" description="Disordered" evidence="1">
    <location>
        <begin position="210"/>
        <end position="234"/>
    </location>
</feature>
<evidence type="ECO:0000256" key="1">
    <source>
        <dbReference type="SAM" id="MobiDB-lite"/>
    </source>
</evidence>
<evidence type="ECO:0000313" key="2">
    <source>
        <dbReference type="EMBL" id="PCH33308.1"/>
    </source>
</evidence>